<dbReference type="AlphaFoldDB" id="A0A7S7YU31"/>
<feature type="binding site" evidence="5">
    <location>
        <position position="45"/>
    </location>
    <ligand>
        <name>ATP</name>
        <dbReference type="ChEBI" id="CHEBI:30616"/>
    </ligand>
</feature>
<dbReference type="GO" id="GO:0004674">
    <property type="term" value="F:protein serine/threonine kinase activity"/>
    <property type="evidence" value="ECO:0007669"/>
    <property type="project" value="TreeGrafter"/>
</dbReference>
<reference evidence="7 8" key="1">
    <citation type="submission" date="2019-10" db="EMBL/GenBank/DDBJ databases">
        <title>Pseudoalteromonas rubra S4059.</title>
        <authorList>
            <person name="Paulsen S."/>
            <person name="Wang X."/>
        </authorList>
    </citation>
    <scope>NUCLEOTIDE SEQUENCE [LARGE SCALE GENOMIC DNA]</scope>
    <source>
        <strain evidence="7 8">S4059</strain>
    </source>
</reference>
<dbReference type="InterPro" id="IPR011009">
    <property type="entry name" value="Kinase-like_dom_sf"/>
</dbReference>
<dbReference type="InterPro" id="IPR017441">
    <property type="entry name" value="Protein_kinase_ATP_BS"/>
</dbReference>
<evidence type="ECO:0000256" key="2">
    <source>
        <dbReference type="ARBA" id="ARBA00022741"/>
    </source>
</evidence>
<dbReference type="CDD" id="cd14014">
    <property type="entry name" value="STKc_PknB_like"/>
    <property type="match status" value="1"/>
</dbReference>
<evidence type="ECO:0000313" key="7">
    <source>
        <dbReference type="EMBL" id="QPB83593.1"/>
    </source>
</evidence>
<keyword evidence="4 5" id="KW-0067">ATP-binding</keyword>
<dbReference type="Gene3D" id="3.30.200.20">
    <property type="entry name" value="Phosphorylase Kinase, domain 1"/>
    <property type="match status" value="1"/>
</dbReference>
<dbReference type="InterPro" id="IPR000719">
    <property type="entry name" value="Prot_kinase_dom"/>
</dbReference>
<dbReference type="PROSITE" id="PS00108">
    <property type="entry name" value="PROTEIN_KINASE_ST"/>
    <property type="match status" value="1"/>
</dbReference>
<evidence type="ECO:0000313" key="8">
    <source>
        <dbReference type="Proteomes" id="UP000305729"/>
    </source>
</evidence>
<keyword evidence="2 5" id="KW-0547">Nucleotide-binding</keyword>
<dbReference type="Gene3D" id="3.40.50.300">
    <property type="entry name" value="P-loop containing nucleotide triphosphate hydrolases"/>
    <property type="match status" value="1"/>
</dbReference>
<dbReference type="Gene3D" id="1.10.510.10">
    <property type="entry name" value="Transferase(Phosphotransferase) domain 1"/>
    <property type="match status" value="1"/>
</dbReference>
<dbReference type="RefSeq" id="WP_195879824.1">
    <property type="nucleotide sequence ID" value="NZ_CP045429.1"/>
</dbReference>
<dbReference type="Pfam" id="PF13191">
    <property type="entry name" value="AAA_16"/>
    <property type="match status" value="1"/>
</dbReference>
<evidence type="ECO:0000256" key="3">
    <source>
        <dbReference type="ARBA" id="ARBA00022777"/>
    </source>
</evidence>
<dbReference type="Pfam" id="PF00069">
    <property type="entry name" value="Pkinase"/>
    <property type="match status" value="1"/>
</dbReference>
<accession>A0A7S7YU31</accession>
<dbReference type="PANTHER" id="PTHR43289">
    <property type="entry name" value="MITOGEN-ACTIVATED PROTEIN KINASE KINASE KINASE 20-RELATED"/>
    <property type="match status" value="1"/>
</dbReference>
<keyword evidence="3 7" id="KW-0418">Kinase</keyword>
<dbReference type="PROSITE" id="PS50011">
    <property type="entry name" value="PROTEIN_KINASE_DOM"/>
    <property type="match status" value="1"/>
</dbReference>
<evidence type="ECO:0000256" key="1">
    <source>
        <dbReference type="ARBA" id="ARBA00022679"/>
    </source>
</evidence>
<dbReference type="InterPro" id="IPR008271">
    <property type="entry name" value="Ser/Thr_kinase_AS"/>
</dbReference>
<dbReference type="GO" id="GO:0005524">
    <property type="term" value="F:ATP binding"/>
    <property type="evidence" value="ECO:0007669"/>
    <property type="project" value="UniProtKB-UniRule"/>
</dbReference>
<evidence type="ECO:0000256" key="5">
    <source>
        <dbReference type="PROSITE-ProRule" id="PRU10141"/>
    </source>
</evidence>
<dbReference type="PROSITE" id="PS00107">
    <property type="entry name" value="PROTEIN_KINASE_ATP"/>
    <property type="match status" value="1"/>
</dbReference>
<dbReference type="SUPFAM" id="SSF52540">
    <property type="entry name" value="P-loop containing nucleoside triphosphate hydrolases"/>
    <property type="match status" value="1"/>
</dbReference>
<evidence type="ECO:0000256" key="4">
    <source>
        <dbReference type="ARBA" id="ARBA00022840"/>
    </source>
</evidence>
<dbReference type="SUPFAM" id="SSF56112">
    <property type="entry name" value="Protein kinase-like (PK-like)"/>
    <property type="match status" value="1"/>
</dbReference>
<dbReference type="Proteomes" id="UP000305729">
    <property type="component" value="Chromosome 1"/>
</dbReference>
<sequence>MFSKQTVNYPSRIGDYVIRGILGRGGMGVVYEAWDEANNRFVALKTIQGTEPVSLYRFKLEYRQVAQIAHPNLVSLFGLTFIEGACYIVMELIRGSLLSHFVAQSHSDTMLDTIVATRTLSATDSPIPSSPARQDYIAPLRLDVLSLAHQLARAICALHGGGVLHLDIKPNNIILTSGGELKLLDFGVSQLKTAQRGHTPLQQLGTPKYMAPECLSEQVQTAASDWYSFAVVILELVTGRSAKELVILPDDKGMFEKQVSTILHQHLHKALIAILARALSPDPHDRPTGKEVLAAFDANDAFLATTDVSDETRVFVGREKDLEMLNEAFCTHTGGQHQLICVEGSPGIGKTSLVEQFLNSLDNVVVLRGRCHERETVPFKALDMLIDDFAQYLSAVPPQIRCRYIVDGFQYLAILFPVLRGFVSHGKCDPNMDAMHCRALAMKALANSLSLLVNKQQVILFLDDIQWGDEDSAQLLVSFLEYLPEKCPFIILSKRTEVSEENRFAAVLERFQHAPDCPVTFECITVNPLTPIQSTEMLEALLEDSQAAKSDSAHDIVRISRGVPFLMEQLLHFGLQSDMDEIDGHAIIQLRLNELSPESREILSFVAIAGQPVKADTILSIVGDIHIDDFTFTCLRAQRLLVVQAGGHVQCFHDQIRESILSIECSALLRVRAGKLAAALAEDCKSDNAFLGQLFYQSGQTQRAIDCMIHAADEAELALAFGREADICHQVISWLPDSRQAEAYGLTERRAIALSRGGYGVQAAELFAELAKTDGLCDSERARLNGMAASQFMYGGHIEKGEDLFKPLLKKWRLPYPGSTKTAMLRIIWSIVVLEVRRRWLKKEKLSAEVSDPKIELVFSVANSLSNWDPIRGLYFSLLSLRLAINKKDLKRTVQGLNIYAFALSYCGTVRHKKISSRIFEQASQLGESLTEPEYKMHRTLLEGVSLSIQSEYQASIEMIMHAEEQFSTKIFDAQNNAVIARTTATHIFWLMGRVHKIGELVPQWILDAKSRGDHFSLVELNMFMGVYHAANGEMEQGRGIINDAIASWPLAEFTYQHWVASKALIQIGLMTGNIEDTWVKLREDLRQAKRAGLFGSISVRTDYLFLHGRVALARAQHDPSMASKMLKVAEQDAKGLLKEIAQSARGYGYCLRAGIARIKGAEKASLDALASAENHFAKAQMELHQLMMKRCAVQKLSNKRTIEINEYISGLGIKDPALYQRIFYPE</sequence>
<dbReference type="InterPro" id="IPR041664">
    <property type="entry name" value="AAA_16"/>
</dbReference>
<dbReference type="SMART" id="SM00220">
    <property type="entry name" value="S_TKc"/>
    <property type="match status" value="1"/>
</dbReference>
<keyword evidence="1" id="KW-0808">Transferase</keyword>
<dbReference type="EMBL" id="CP045429">
    <property type="protein sequence ID" value="QPB83593.1"/>
    <property type="molecule type" value="Genomic_DNA"/>
</dbReference>
<feature type="domain" description="Protein kinase" evidence="6">
    <location>
        <begin position="16"/>
        <end position="303"/>
    </location>
</feature>
<evidence type="ECO:0000259" key="6">
    <source>
        <dbReference type="PROSITE" id="PS50011"/>
    </source>
</evidence>
<dbReference type="InterPro" id="IPR027417">
    <property type="entry name" value="P-loop_NTPase"/>
</dbReference>
<gene>
    <name evidence="7" type="ORF">CWC22_011580</name>
</gene>
<name>A0A7S7YU31_9GAMM</name>
<protein>
    <submittedName>
        <fullName evidence="7">Protein kinase</fullName>
    </submittedName>
</protein>
<organism evidence="7 8">
    <name type="scientific">Pseudoalteromonas rubra</name>
    <dbReference type="NCBI Taxonomy" id="43658"/>
    <lineage>
        <taxon>Bacteria</taxon>
        <taxon>Pseudomonadati</taxon>
        <taxon>Pseudomonadota</taxon>
        <taxon>Gammaproteobacteria</taxon>
        <taxon>Alteromonadales</taxon>
        <taxon>Pseudoalteromonadaceae</taxon>
        <taxon>Pseudoalteromonas</taxon>
    </lineage>
</organism>
<dbReference type="PANTHER" id="PTHR43289:SF30">
    <property type="entry name" value="NON-SPECIFIC SERINE_THREONINE PROTEIN KINASE"/>
    <property type="match status" value="1"/>
</dbReference>
<proteinExistence type="predicted"/>